<evidence type="ECO:0000259" key="1">
    <source>
        <dbReference type="SMART" id="SM00563"/>
    </source>
</evidence>
<dbReference type="PANTHER" id="PTHR35695">
    <property type="entry name" value="GLYCEROL-3-PHOSPHATE ACYLTRANSFERASE, CHLOROPLASTIC"/>
    <property type="match status" value="1"/>
</dbReference>
<keyword evidence="3" id="KW-0012">Acyltransferase</keyword>
<evidence type="ECO:0000313" key="3">
    <source>
        <dbReference type="EMBL" id="QYC74792.1"/>
    </source>
</evidence>
<keyword evidence="4" id="KW-1185">Reference proteome</keyword>
<protein>
    <submittedName>
        <fullName evidence="3">1-acyl-sn-glycerol-3-phosphate acyltransferase</fullName>
    </submittedName>
</protein>
<dbReference type="SMART" id="SM00563">
    <property type="entry name" value="PlsC"/>
    <property type="match status" value="1"/>
</dbReference>
<proteinExistence type="predicted"/>
<organism evidence="3 5">
    <name type="scientific">Chlamydia suis</name>
    <dbReference type="NCBI Taxonomy" id="83559"/>
    <lineage>
        <taxon>Bacteria</taxon>
        <taxon>Pseudomonadati</taxon>
        <taxon>Chlamydiota</taxon>
        <taxon>Chlamydiia</taxon>
        <taxon>Chlamydiales</taxon>
        <taxon>Chlamydiaceae</taxon>
        <taxon>Chlamydia/Chlamydophila group</taxon>
        <taxon>Chlamydia</taxon>
    </lineage>
</organism>
<dbReference type="EMBL" id="CP035278">
    <property type="protein sequence ID" value="QHP83086.1"/>
    <property type="molecule type" value="Genomic_DNA"/>
</dbReference>
<evidence type="ECO:0000313" key="4">
    <source>
        <dbReference type="Proteomes" id="UP000512184"/>
    </source>
</evidence>
<dbReference type="GO" id="GO:0006655">
    <property type="term" value="P:phosphatidylglycerol biosynthetic process"/>
    <property type="evidence" value="ECO:0007669"/>
    <property type="project" value="TreeGrafter"/>
</dbReference>
<dbReference type="EMBL" id="CP063185">
    <property type="protein sequence ID" value="QYC74792.1"/>
    <property type="molecule type" value="Genomic_DNA"/>
</dbReference>
<dbReference type="Proteomes" id="UP000512184">
    <property type="component" value="Chromosome"/>
</dbReference>
<evidence type="ECO:0000313" key="2">
    <source>
        <dbReference type="EMBL" id="QHP83086.1"/>
    </source>
</evidence>
<evidence type="ECO:0000313" key="5">
    <source>
        <dbReference type="Proteomes" id="UP000825134"/>
    </source>
</evidence>
<dbReference type="PANTHER" id="PTHR35695:SF1">
    <property type="entry name" value="GLYCEROL-3-PHOSPHATE ACYLTRANSFERASE, CHLOROPLASTIC"/>
    <property type="match status" value="1"/>
</dbReference>
<dbReference type="GO" id="GO:0004366">
    <property type="term" value="F:glycerol-3-phosphate O-acyltransferase activity"/>
    <property type="evidence" value="ECO:0007669"/>
    <property type="project" value="InterPro"/>
</dbReference>
<dbReference type="PIRSF" id="PIRSF000431">
    <property type="entry name" value="Glycerol-3-P_O-acyltransfrase"/>
    <property type="match status" value="1"/>
</dbReference>
<dbReference type="Proteomes" id="UP000825134">
    <property type="component" value="Chromosome"/>
</dbReference>
<dbReference type="SUPFAM" id="SSF69593">
    <property type="entry name" value="Glycerol-3-phosphate (1)-acyltransferase"/>
    <property type="match status" value="1"/>
</dbReference>
<dbReference type="Gene3D" id="3.40.1130.10">
    <property type="entry name" value="Glycerol-3-phosphate (1)-acyltransferase"/>
    <property type="match status" value="1"/>
</dbReference>
<keyword evidence="3" id="KW-0808">Transferase</keyword>
<reference evidence="2 4" key="1">
    <citation type="submission" date="2019-01" db="EMBL/GenBank/DDBJ databases">
        <title>Whole genome sequencing and annotation enables comparative genome analysis that reveals unique features of the Chlamydia suis R19 Genome.</title>
        <authorList>
            <person name="Dimond Z.E."/>
        </authorList>
    </citation>
    <scope>NUCLEOTIDE SEQUENCE [LARGE SCALE GENOMIC DNA]</scope>
    <source>
        <strain evidence="2 4">R19</strain>
    </source>
</reference>
<dbReference type="AlphaFoldDB" id="A0AAQ0EM37"/>
<gene>
    <name evidence="2" type="primary">hypothetical protein</name>
    <name evidence="2" type="ORF">Chls_211</name>
    <name evidence="3" type="ORF">INQ84_02235</name>
</gene>
<feature type="domain" description="Phospholipid/glycerol acyltransferase" evidence="1">
    <location>
        <begin position="116"/>
        <end position="261"/>
    </location>
</feature>
<dbReference type="InterPro" id="IPR016222">
    <property type="entry name" value="G3P_O-acylTrfase_chlp"/>
</dbReference>
<dbReference type="InterPro" id="IPR002123">
    <property type="entry name" value="Plipid/glycerol_acylTrfase"/>
</dbReference>
<name>A0AAQ0EM37_9CHLA</name>
<dbReference type="Pfam" id="PF01553">
    <property type="entry name" value="Acyltransferase"/>
    <property type="match status" value="1"/>
</dbReference>
<dbReference type="RefSeq" id="WP_080122653.1">
    <property type="nucleotide sequence ID" value="NZ_CP035278.1"/>
</dbReference>
<accession>A0AAQ0EM37</accession>
<sequence length="333" mass="38248">MHFSNYLYQAFEDHCLPEPLYQKFQICHQTYVEAATKKCSVEKAESLCSQWLKVIIDDLKNPIIFPPYHKKIRSPVDLYQFGIDFFSVLIDDQKSQILHPHQLDQIQNCIHAGHNVVLLANHQTESDPQLMYCLLGASHPQLMENMIFVAGDRVTSDPLARPFSMGCDLLCIYSKRHINHPPELKEEKLNHNQKSMRTLKMLLSEGGKFIYVAPAGGRDRKNSHGELYPAEFHPDSIEMFRLLAKSSGKLTHFFPFAMKTYDILPPPPTIEETIGEHRIIAFAPVAFNFGEELVLDDLCSSEEIELYDKHSQRALRASRVFSIVTDLYKEILT</sequence>
<reference evidence="3" key="2">
    <citation type="journal article" date="2021" name="Front. Microbiol.">
        <title>Generation of Tetracycline and Rifamycin Resistant Chlamydia Suis Recombinants.</title>
        <authorList>
            <person name="Marti H."/>
            <person name="Bommana S."/>
            <person name="Read T.D."/>
            <person name="Pesch T."/>
            <person name="Prahauser B."/>
            <person name="Dean D."/>
            <person name="Borel N."/>
        </authorList>
    </citation>
    <scope>NUCLEOTIDE SEQUENCE</scope>
    <source>
        <strain evidence="3">208.1</strain>
    </source>
</reference>